<dbReference type="OMA" id="VDCEQCH"/>
<dbReference type="Proteomes" id="UP000008144">
    <property type="component" value="Chromosome 14"/>
</dbReference>
<accession>A0A1W2WE61</accession>
<evidence type="ECO:0000313" key="7">
    <source>
        <dbReference type="Ensembl" id="ENSCINP00000003843.2"/>
    </source>
</evidence>
<reference evidence="7" key="2">
    <citation type="journal article" date="2008" name="Genome Biol.">
        <title>Improved genome assembly and evidence-based global gene model set for the chordate Ciona intestinalis: new insight into intron and operon populations.</title>
        <authorList>
            <person name="Satou Y."/>
            <person name="Mineta K."/>
            <person name="Ogasawara M."/>
            <person name="Sasakura Y."/>
            <person name="Shoguchi E."/>
            <person name="Ueno K."/>
            <person name="Yamada L."/>
            <person name="Matsumoto J."/>
            <person name="Wasserscheid J."/>
            <person name="Dewar K."/>
            <person name="Wiley G.B."/>
            <person name="Macmil S.L."/>
            <person name="Roe B.A."/>
            <person name="Zeller R.W."/>
            <person name="Hastings K.E."/>
            <person name="Lemaire P."/>
            <person name="Lindquist E."/>
            <person name="Endo T."/>
            <person name="Hotta K."/>
            <person name="Inaba K."/>
        </authorList>
    </citation>
    <scope>NUCLEOTIDE SEQUENCE [LARGE SCALE GENOMIC DNA]</scope>
    <source>
        <strain evidence="7">wild type</strain>
    </source>
</reference>
<dbReference type="InterPro" id="IPR052224">
    <property type="entry name" value="THAP_domain_protein"/>
</dbReference>
<dbReference type="Ensembl" id="ENSCINT00000003843.2">
    <property type="protein sequence ID" value="ENSCINP00000003843.2"/>
    <property type="gene ID" value="ENSCING00000001909.2"/>
</dbReference>
<dbReference type="SMART" id="SM00980">
    <property type="entry name" value="THAP"/>
    <property type="match status" value="1"/>
</dbReference>
<keyword evidence="2 5" id="KW-0863">Zinc-finger</keyword>
<dbReference type="GO" id="GO:0008270">
    <property type="term" value="F:zinc ion binding"/>
    <property type="evidence" value="ECO:0007669"/>
    <property type="project" value="UniProtKB-KW"/>
</dbReference>
<reference evidence="8" key="1">
    <citation type="journal article" date="2002" name="Science">
        <title>The draft genome of Ciona intestinalis: insights into chordate and vertebrate origins.</title>
        <authorList>
            <person name="Dehal P."/>
            <person name="Satou Y."/>
            <person name="Campbell R.K."/>
            <person name="Chapman J."/>
            <person name="Degnan B."/>
            <person name="De Tomaso A."/>
            <person name="Davidson B."/>
            <person name="Di Gregorio A."/>
            <person name="Gelpke M."/>
            <person name="Goodstein D.M."/>
            <person name="Harafuji N."/>
            <person name="Hastings K.E."/>
            <person name="Ho I."/>
            <person name="Hotta K."/>
            <person name="Huang W."/>
            <person name="Kawashima T."/>
            <person name="Lemaire P."/>
            <person name="Martinez D."/>
            <person name="Meinertzhagen I.A."/>
            <person name="Necula S."/>
            <person name="Nonaka M."/>
            <person name="Putnam N."/>
            <person name="Rash S."/>
            <person name="Saiga H."/>
            <person name="Satake M."/>
            <person name="Terry A."/>
            <person name="Yamada L."/>
            <person name="Wang H.G."/>
            <person name="Awazu S."/>
            <person name="Azumi K."/>
            <person name="Boore J."/>
            <person name="Branno M."/>
            <person name="Chin-Bow S."/>
            <person name="DeSantis R."/>
            <person name="Doyle S."/>
            <person name="Francino P."/>
            <person name="Keys D.N."/>
            <person name="Haga S."/>
            <person name="Hayashi H."/>
            <person name="Hino K."/>
            <person name="Imai K.S."/>
            <person name="Inaba K."/>
            <person name="Kano S."/>
            <person name="Kobayashi K."/>
            <person name="Kobayashi M."/>
            <person name="Lee B.I."/>
            <person name="Makabe K.W."/>
            <person name="Manohar C."/>
            <person name="Matassi G."/>
            <person name="Medina M."/>
            <person name="Mochizuki Y."/>
            <person name="Mount S."/>
            <person name="Morishita T."/>
            <person name="Miura S."/>
            <person name="Nakayama A."/>
            <person name="Nishizaka S."/>
            <person name="Nomoto H."/>
            <person name="Ohta F."/>
            <person name="Oishi K."/>
            <person name="Rigoutsos I."/>
            <person name="Sano M."/>
            <person name="Sasaki A."/>
            <person name="Sasakura Y."/>
            <person name="Shoguchi E."/>
            <person name="Shin-i T."/>
            <person name="Spagnuolo A."/>
            <person name="Stainier D."/>
            <person name="Suzuki M.M."/>
            <person name="Tassy O."/>
            <person name="Takatori N."/>
            <person name="Tokuoka M."/>
            <person name="Yagi K."/>
            <person name="Yoshizaki F."/>
            <person name="Wada S."/>
            <person name="Zhang C."/>
            <person name="Hyatt P.D."/>
            <person name="Larimer F."/>
            <person name="Detter C."/>
            <person name="Doggett N."/>
            <person name="Glavina T."/>
            <person name="Hawkins T."/>
            <person name="Richardson P."/>
            <person name="Lucas S."/>
            <person name="Kohara Y."/>
            <person name="Levine M."/>
            <person name="Satoh N."/>
            <person name="Rokhsar D.S."/>
        </authorList>
    </citation>
    <scope>NUCLEOTIDE SEQUENCE [LARGE SCALE GENOMIC DNA]</scope>
</reference>
<evidence type="ECO:0000259" key="6">
    <source>
        <dbReference type="PROSITE" id="PS50950"/>
    </source>
</evidence>
<dbReference type="KEGG" id="cin:100183291"/>
<sequence length="216" mass="25452">MGGCSLPNCTGNNRKGDRLFVFPVNAERRKVWIDNCRIEHWGWTPTFKSRLCEHHFSSEQYEQHRADGFKKLKPNAIPTLFQFNSNSEELQLRNKFTNKKKKRRALQKIKTESMNSGNRLNYITVNKVQRFDHSYGKEVKTKQNENGETNNETAETINSSLELEIDKCEVIVDCEQCHKLYLEIEEMRKQLLYTEQKLDKMEIKFLALLAQKQTES</sequence>
<dbReference type="PANTHER" id="PTHR46927:SF3">
    <property type="entry name" value="THAP-TYPE DOMAIN-CONTAINING PROTEIN"/>
    <property type="match status" value="1"/>
</dbReference>
<dbReference type="RefSeq" id="XP_002127551.1">
    <property type="nucleotide sequence ID" value="XM_002127515.4"/>
</dbReference>
<dbReference type="PANTHER" id="PTHR46927">
    <property type="entry name" value="AGAP005574-PA"/>
    <property type="match status" value="1"/>
</dbReference>
<dbReference type="SUPFAM" id="SSF57716">
    <property type="entry name" value="Glucocorticoid receptor-like (DNA-binding domain)"/>
    <property type="match status" value="1"/>
</dbReference>
<dbReference type="PROSITE" id="PS50950">
    <property type="entry name" value="ZF_THAP"/>
    <property type="match status" value="1"/>
</dbReference>
<dbReference type="HOGENOM" id="CLU_1401998_0_0_1"/>
<keyword evidence="3" id="KW-0862">Zinc</keyword>
<gene>
    <name evidence="7" type="primary">LOC100183291</name>
</gene>
<protein>
    <submittedName>
        <fullName evidence="7">Uncharacterized LOC100183291</fullName>
    </submittedName>
</protein>
<feature type="domain" description="THAP-type" evidence="6">
    <location>
        <begin position="1"/>
        <end position="81"/>
    </location>
</feature>
<dbReference type="GO" id="GO:0003677">
    <property type="term" value="F:DNA binding"/>
    <property type="evidence" value="ECO:0007669"/>
    <property type="project" value="UniProtKB-UniRule"/>
</dbReference>
<accession>F7A2M7</accession>
<evidence type="ECO:0000256" key="3">
    <source>
        <dbReference type="ARBA" id="ARBA00022833"/>
    </source>
</evidence>
<dbReference type="OrthoDB" id="7312725at2759"/>
<keyword evidence="1" id="KW-0479">Metal-binding</keyword>
<dbReference type="GeneID" id="100183291"/>
<name>F7A2M7_CIOIN</name>
<evidence type="ECO:0000256" key="4">
    <source>
        <dbReference type="ARBA" id="ARBA00023125"/>
    </source>
</evidence>
<dbReference type="EMBL" id="EAAA01001155">
    <property type="status" value="NOT_ANNOTATED_CDS"/>
    <property type="molecule type" value="Genomic_DNA"/>
</dbReference>
<dbReference type="SMART" id="SM00692">
    <property type="entry name" value="DM3"/>
    <property type="match status" value="1"/>
</dbReference>
<evidence type="ECO:0000256" key="2">
    <source>
        <dbReference type="ARBA" id="ARBA00022771"/>
    </source>
</evidence>
<dbReference type="GeneTree" id="ENSGT00940000172248"/>
<keyword evidence="8" id="KW-1185">Reference proteome</keyword>
<dbReference type="InterPro" id="IPR006612">
    <property type="entry name" value="THAP_Znf"/>
</dbReference>
<dbReference type="Pfam" id="PF05485">
    <property type="entry name" value="THAP"/>
    <property type="match status" value="1"/>
</dbReference>
<reference evidence="7" key="4">
    <citation type="submission" date="2025-09" db="UniProtKB">
        <authorList>
            <consortium name="Ensembl"/>
        </authorList>
    </citation>
    <scope>IDENTIFICATION</scope>
</reference>
<proteinExistence type="predicted"/>
<reference evidence="7" key="3">
    <citation type="submission" date="2025-08" db="UniProtKB">
        <authorList>
            <consortium name="Ensembl"/>
        </authorList>
    </citation>
    <scope>IDENTIFICATION</scope>
</reference>
<evidence type="ECO:0000256" key="5">
    <source>
        <dbReference type="PROSITE-ProRule" id="PRU00309"/>
    </source>
</evidence>
<dbReference type="InParanoid" id="F7A2M7"/>
<evidence type="ECO:0000256" key="1">
    <source>
        <dbReference type="ARBA" id="ARBA00022723"/>
    </source>
</evidence>
<organism evidence="7 8">
    <name type="scientific">Ciona intestinalis</name>
    <name type="common">Transparent sea squirt</name>
    <name type="synonym">Ascidia intestinalis</name>
    <dbReference type="NCBI Taxonomy" id="7719"/>
    <lineage>
        <taxon>Eukaryota</taxon>
        <taxon>Metazoa</taxon>
        <taxon>Chordata</taxon>
        <taxon>Tunicata</taxon>
        <taxon>Ascidiacea</taxon>
        <taxon>Phlebobranchia</taxon>
        <taxon>Cionidae</taxon>
        <taxon>Ciona</taxon>
    </lineage>
</organism>
<keyword evidence="4 5" id="KW-0238">DNA-binding</keyword>
<evidence type="ECO:0000313" key="8">
    <source>
        <dbReference type="Proteomes" id="UP000008144"/>
    </source>
</evidence>
<dbReference type="AlphaFoldDB" id="F7A2M7"/>